<dbReference type="AlphaFoldDB" id="A0A9P6CUA2"/>
<comment type="caution">
    <text evidence="2">The sequence shown here is derived from an EMBL/GenBank/DDBJ whole genome shotgun (WGS) entry which is preliminary data.</text>
</comment>
<reference evidence="2" key="1">
    <citation type="submission" date="2020-11" db="EMBL/GenBank/DDBJ databases">
        <authorList>
            <consortium name="DOE Joint Genome Institute"/>
            <person name="Ahrendt S."/>
            <person name="Riley R."/>
            <person name="Andreopoulos W."/>
            <person name="Labutti K."/>
            <person name="Pangilinan J."/>
            <person name="Ruiz-Duenas F.J."/>
            <person name="Barrasa J.M."/>
            <person name="Sanchez-Garcia M."/>
            <person name="Camarero S."/>
            <person name="Miyauchi S."/>
            <person name="Serrano A."/>
            <person name="Linde D."/>
            <person name="Babiker R."/>
            <person name="Drula E."/>
            <person name="Ayuso-Fernandez I."/>
            <person name="Pacheco R."/>
            <person name="Padilla G."/>
            <person name="Ferreira P."/>
            <person name="Barriuso J."/>
            <person name="Kellner H."/>
            <person name="Castanera R."/>
            <person name="Alfaro M."/>
            <person name="Ramirez L."/>
            <person name="Pisabarro A.G."/>
            <person name="Kuo A."/>
            <person name="Tritt A."/>
            <person name="Lipzen A."/>
            <person name="He G."/>
            <person name="Yan M."/>
            <person name="Ng V."/>
            <person name="Cullen D."/>
            <person name="Martin F."/>
            <person name="Rosso M.-N."/>
            <person name="Henrissat B."/>
            <person name="Hibbett D."/>
            <person name="Martinez A.T."/>
            <person name="Grigoriev I.V."/>
        </authorList>
    </citation>
    <scope>NUCLEOTIDE SEQUENCE</scope>
    <source>
        <strain evidence="2">CIRM-BRFM 674</strain>
    </source>
</reference>
<dbReference type="OrthoDB" id="3184970at2759"/>
<dbReference type="Proteomes" id="UP000807469">
    <property type="component" value="Unassembled WGS sequence"/>
</dbReference>
<proteinExistence type="predicted"/>
<evidence type="ECO:0000313" key="3">
    <source>
        <dbReference type="Proteomes" id="UP000807469"/>
    </source>
</evidence>
<accession>A0A9P6CUA2</accession>
<gene>
    <name evidence="2" type="ORF">BDN70DRAFT_925428</name>
</gene>
<feature type="region of interest" description="Disordered" evidence="1">
    <location>
        <begin position="1"/>
        <end position="21"/>
    </location>
</feature>
<name>A0A9P6CUA2_9AGAR</name>
<evidence type="ECO:0008006" key="4">
    <source>
        <dbReference type="Google" id="ProtNLM"/>
    </source>
</evidence>
<evidence type="ECO:0000256" key="1">
    <source>
        <dbReference type="SAM" id="MobiDB-lite"/>
    </source>
</evidence>
<dbReference type="EMBL" id="MU155484">
    <property type="protein sequence ID" value="KAF9472944.1"/>
    <property type="molecule type" value="Genomic_DNA"/>
</dbReference>
<evidence type="ECO:0000313" key="2">
    <source>
        <dbReference type="EMBL" id="KAF9472944.1"/>
    </source>
</evidence>
<protein>
    <recommendedName>
        <fullName evidence="4">BTB domain-containing protein</fullName>
    </recommendedName>
</protein>
<organism evidence="2 3">
    <name type="scientific">Pholiota conissans</name>
    <dbReference type="NCBI Taxonomy" id="109636"/>
    <lineage>
        <taxon>Eukaryota</taxon>
        <taxon>Fungi</taxon>
        <taxon>Dikarya</taxon>
        <taxon>Basidiomycota</taxon>
        <taxon>Agaricomycotina</taxon>
        <taxon>Agaricomycetes</taxon>
        <taxon>Agaricomycetidae</taxon>
        <taxon>Agaricales</taxon>
        <taxon>Agaricineae</taxon>
        <taxon>Strophariaceae</taxon>
        <taxon>Pholiota</taxon>
    </lineage>
</organism>
<feature type="compositionally biased region" description="Basic and acidic residues" evidence="1">
    <location>
        <begin position="1"/>
        <end position="20"/>
    </location>
</feature>
<keyword evidence="3" id="KW-1185">Reference proteome</keyword>
<sequence>MESADSDKDQERVIKPRKSESFNSPTADVTFLSSDSVLFKLHSSHLSVNSIGFPRADENIVVDAKRVPLSEHSDILDLLFRFVQPPVKDTSFRQPDLFYEIQYDINNFFRLAETAEKYVVFAAMNACYLTMQHFQVEYPLQILNHCVLHDYLPLANKAAKSSLTEGIDEAIKYLTAPGLLIRYLKYFSKWQDASTYAIGEFERHALRLDCPAWTYAYIMYRQQLDESCSNIGVMPQGDFKSKRCHDIECSCRSLPNVWPDWFRRLSRFTDIPDFGDFDATSDYEPNE</sequence>